<proteinExistence type="predicted"/>
<organism evidence="2 3">
    <name type="scientific">Streptomyces roseicoloratus</name>
    <dbReference type="NCBI Taxonomy" id="2508722"/>
    <lineage>
        <taxon>Bacteria</taxon>
        <taxon>Bacillati</taxon>
        <taxon>Actinomycetota</taxon>
        <taxon>Actinomycetes</taxon>
        <taxon>Kitasatosporales</taxon>
        <taxon>Streptomycetaceae</taxon>
        <taxon>Streptomyces</taxon>
    </lineage>
</organism>
<accession>A0ABY9RUW1</accession>
<evidence type="ECO:0000256" key="1">
    <source>
        <dbReference type="SAM" id="SignalP"/>
    </source>
</evidence>
<feature type="signal peptide" evidence="1">
    <location>
        <begin position="1"/>
        <end position="33"/>
    </location>
</feature>
<protein>
    <recommendedName>
        <fullName evidence="4">Lipoprotein</fullName>
    </recommendedName>
</protein>
<dbReference type="Proteomes" id="UP001250858">
    <property type="component" value="Chromosome"/>
</dbReference>
<gene>
    <name evidence="2" type="ORF">RGF97_14140</name>
</gene>
<evidence type="ECO:0000313" key="3">
    <source>
        <dbReference type="Proteomes" id="UP001250858"/>
    </source>
</evidence>
<dbReference type="PROSITE" id="PS51257">
    <property type="entry name" value="PROKAR_LIPOPROTEIN"/>
    <property type="match status" value="1"/>
</dbReference>
<sequence length="184" mass="19493">MTKPCLATRTPAVLAAVALLPVLALTACSSPSAEERTMGQSASVEVAEGHHVDVTVLALEAGSEADLAELKDSAKYAGRTPYYLRYRYTKTEEAKASWSGALEVHGDGGPLTKLSVLPSFEASGDPDDPLRVCTFEKCEESTGFDELPTGGSVEGCRIFLTDKGGGAPNDVTWVDGNRTLVIWK</sequence>
<reference evidence="2 3" key="1">
    <citation type="submission" date="2023-09" db="EMBL/GenBank/DDBJ databases">
        <title>Complete genome of Streptomyces roseicoloratus T14.</title>
        <authorList>
            <person name="Bashizi T."/>
            <person name="Kim M.-J."/>
            <person name="Lee G."/>
            <person name="Tagele S.B."/>
            <person name="Shin J.-H."/>
        </authorList>
    </citation>
    <scope>NUCLEOTIDE SEQUENCE [LARGE SCALE GENOMIC DNA]</scope>
    <source>
        <strain evidence="2 3">T14</strain>
    </source>
</reference>
<feature type="chain" id="PRO_5045151716" description="Lipoprotein" evidence="1">
    <location>
        <begin position="34"/>
        <end position="184"/>
    </location>
</feature>
<evidence type="ECO:0008006" key="4">
    <source>
        <dbReference type="Google" id="ProtNLM"/>
    </source>
</evidence>
<dbReference type="RefSeq" id="WP_309548643.1">
    <property type="nucleotide sequence ID" value="NZ_CP133762.1"/>
</dbReference>
<keyword evidence="3" id="KW-1185">Reference proteome</keyword>
<keyword evidence="1" id="KW-0732">Signal</keyword>
<evidence type="ECO:0000313" key="2">
    <source>
        <dbReference type="EMBL" id="WMX45770.1"/>
    </source>
</evidence>
<name>A0ABY9RUW1_9ACTN</name>
<dbReference type="EMBL" id="CP133762">
    <property type="protein sequence ID" value="WMX45770.1"/>
    <property type="molecule type" value="Genomic_DNA"/>
</dbReference>